<organism evidence="2 3">
    <name type="scientific">Isoptericola peretonis</name>
    <dbReference type="NCBI Taxonomy" id="2918523"/>
    <lineage>
        <taxon>Bacteria</taxon>
        <taxon>Bacillati</taxon>
        <taxon>Actinomycetota</taxon>
        <taxon>Actinomycetes</taxon>
        <taxon>Micrococcales</taxon>
        <taxon>Promicromonosporaceae</taxon>
        <taxon>Isoptericola</taxon>
    </lineage>
</organism>
<feature type="compositionally biased region" description="Basic and acidic residues" evidence="1">
    <location>
        <begin position="188"/>
        <end position="198"/>
    </location>
</feature>
<feature type="region of interest" description="Disordered" evidence="1">
    <location>
        <begin position="188"/>
        <end position="258"/>
    </location>
</feature>
<gene>
    <name evidence="2" type="ORF">M1843_11910</name>
</gene>
<name>A0ABT0J4M2_9MICO</name>
<accession>A0ABT0J4M2</accession>
<feature type="region of interest" description="Disordered" evidence="1">
    <location>
        <begin position="1"/>
        <end position="132"/>
    </location>
</feature>
<proteinExistence type="predicted"/>
<feature type="compositionally biased region" description="Low complexity" evidence="1">
    <location>
        <begin position="199"/>
        <end position="245"/>
    </location>
</feature>
<feature type="compositionally biased region" description="Basic and acidic residues" evidence="1">
    <location>
        <begin position="75"/>
        <end position="87"/>
    </location>
</feature>
<feature type="compositionally biased region" description="Pro residues" evidence="1">
    <location>
        <begin position="14"/>
        <end position="29"/>
    </location>
</feature>
<reference evidence="2 3" key="1">
    <citation type="submission" date="2022-02" db="EMBL/GenBank/DDBJ databases">
        <title>The car tank lid bacteriome: a reservoir of bacteria with potential in bioremediation of fuel.</title>
        <authorList>
            <person name="Vidal-Verdu A."/>
            <person name="Gomez-Martinez D."/>
            <person name="Latorre-Perez A."/>
            <person name="Pereto J."/>
            <person name="Porcar M."/>
        </authorList>
    </citation>
    <scope>NUCLEOTIDE SEQUENCE [LARGE SCALE GENOMIC DNA]</scope>
    <source>
        <strain evidence="2 3">4D.3</strain>
    </source>
</reference>
<comment type="caution">
    <text evidence="2">The sequence shown here is derived from an EMBL/GenBank/DDBJ whole genome shotgun (WGS) entry which is preliminary data.</text>
</comment>
<evidence type="ECO:0000313" key="3">
    <source>
        <dbReference type="Proteomes" id="UP001651050"/>
    </source>
</evidence>
<dbReference type="RefSeq" id="WP_416344292.1">
    <property type="nucleotide sequence ID" value="NZ_JALQCY010000003.1"/>
</dbReference>
<keyword evidence="3" id="KW-1185">Reference proteome</keyword>
<evidence type="ECO:0000256" key="1">
    <source>
        <dbReference type="SAM" id="MobiDB-lite"/>
    </source>
</evidence>
<dbReference type="EMBL" id="JALQCY010000003">
    <property type="protein sequence ID" value="MCK9794451.1"/>
    <property type="molecule type" value="Genomic_DNA"/>
</dbReference>
<dbReference type="Proteomes" id="UP001651050">
    <property type="component" value="Unassembled WGS sequence"/>
</dbReference>
<sequence>MSDTPFHQGGTPPSTTPVPPAPAPVPPPETSSAAPSASDESVRDRASTAASHAADAGKDVAHEATERLGGVAQEAGRRTRSLLDDARAQVSSQASDQQGRLAGGLRHLGSELTEMSRASEDPGYASQFADRGSQAADRLADWFDQREPGDVLHEVQDFARRRPGVFLAVAAGAGLLVGRLLRGVKDAPDDGSAQHRDATSGVASGASASGATGTTPTGTVPTGTVPTGTTTSGSPSAGTTPSPSGTGVGTGGESHVVG</sequence>
<feature type="compositionally biased region" description="Basic and acidic residues" evidence="1">
    <location>
        <begin position="55"/>
        <end position="66"/>
    </location>
</feature>
<feature type="compositionally biased region" description="Polar residues" evidence="1">
    <location>
        <begin position="89"/>
        <end position="98"/>
    </location>
</feature>
<protein>
    <submittedName>
        <fullName evidence="2">Uncharacterized protein</fullName>
    </submittedName>
</protein>
<evidence type="ECO:0000313" key="2">
    <source>
        <dbReference type="EMBL" id="MCK9794451.1"/>
    </source>
</evidence>